<dbReference type="CDD" id="cd05233">
    <property type="entry name" value="SDR_c"/>
    <property type="match status" value="1"/>
</dbReference>
<evidence type="ECO:0000256" key="1">
    <source>
        <dbReference type="ARBA" id="ARBA00006484"/>
    </source>
</evidence>
<dbReference type="InterPro" id="IPR020904">
    <property type="entry name" value="Sc_DH/Rdtase_CS"/>
</dbReference>
<dbReference type="SUPFAM" id="SSF51735">
    <property type="entry name" value="NAD(P)-binding Rossmann-fold domains"/>
    <property type="match status" value="1"/>
</dbReference>
<dbReference type="AlphaFoldDB" id="A0A501PCC8"/>
<evidence type="ECO:0000313" key="2">
    <source>
        <dbReference type="EMBL" id="TPD57875.1"/>
    </source>
</evidence>
<reference evidence="3" key="1">
    <citation type="submission" date="2019-06" db="EMBL/GenBank/DDBJ databases">
        <title>The complete genome of Emcibacter congregatus ZYLT.</title>
        <authorList>
            <person name="Zhao Z."/>
        </authorList>
    </citation>
    <scope>NUCLEOTIDE SEQUENCE [LARGE SCALE GENOMIC DNA]</scope>
    <source>
        <strain evidence="3">MCCC 1A06723</strain>
    </source>
</reference>
<dbReference type="FunFam" id="3.40.50.720:FF:000084">
    <property type="entry name" value="Short-chain dehydrogenase reductase"/>
    <property type="match status" value="1"/>
</dbReference>
<organism evidence="2 3">
    <name type="scientific">Emcibacter nanhaiensis</name>
    <dbReference type="NCBI Taxonomy" id="1505037"/>
    <lineage>
        <taxon>Bacteria</taxon>
        <taxon>Pseudomonadati</taxon>
        <taxon>Pseudomonadota</taxon>
        <taxon>Alphaproteobacteria</taxon>
        <taxon>Emcibacterales</taxon>
        <taxon>Emcibacteraceae</taxon>
        <taxon>Emcibacter</taxon>
    </lineage>
</organism>
<dbReference type="PRINTS" id="PR00080">
    <property type="entry name" value="SDRFAMILY"/>
</dbReference>
<dbReference type="InterPro" id="IPR002347">
    <property type="entry name" value="SDR_fam"/>
</dbReference>
<gene>
    <name evidence="2" type="ORF">FIV46_17405</name>
</gene>
<comment type="caution">
    <text evidence="2">The sequence shown here is derived from an EMBL/GenBank/DDBJ whole genome shotgun (WGS) entry which is preliminary data.</text>
</comment>
<sequence length="264" mass="27620">MNNFTLDGKHIIVTGGSSGIGLGAAKVMAGLGARVMLVARREARLAEAVEEIRQAGGEADYYAADMSVRDQVIASIDAAEERFGPVDGLFANAGAGGPRASIVDYSDEDFDDIMTLNLKSLFWAMKRVLPSMIERRDGAILATGSLASERGFSDTVGYNASKHAVLGVVRSAAAEVARHNVRVNCILPGVIESEMLTDLADQLGGGNYDEGLKIIGRMAPQGRVGTSEELGNVAAFLLSDAARYVNGQSWAVDGGILGTIITGG</sequence>
<comment type="similarity">
    <text evidence="1">Belongs to the short-chain dehydrogenases/reductases (SDR) family.</text>
</comment>
<dbReference type="GO" id="GO:0032787">
    <property type="term" value="P:monocarboxylic acid metabolic process"/>
    <property type="evidence" value="ECO:0007669"/>
    <property type="project" value="UniProtKB-ARBA"/>
</dbReference>
<keyword evidence="3" id="KW-1185">Reference proteome</keyword>
<dbReference type="PROSITE" id="PS00061">
    <property type="entry name" value="ADH_SHORT"/>
    <property type="match status" value="1"/>
</dbReference>
<dbReference type="PRINTS" id="PR00081">
    <property type="entry name" value="GDHRDH"/>
</dbReference>
<dbReference type="Pfam" id="PF13561">
    <property type="entry name" value="adh_short_C2"/>
    <property type="match status" value="1"/>
</dbReference>
<dbReference type="InterPro" id="IPR050259">
    <property type="entry name" value="SDR"/>
</dbReference>
<proteinExistence type="inferred from homology"/>
<name>A0A501PCC8_9PROT</name>
<protein>
    <submittedName>
        <fullName evidence="2">SDR family oxidoreductase</fullName>
    </submittedName>
</protein>
<dbReference type="PANTHER" id="PTHR42879">
    <property type="entry name" value="3-OXOACYL-(ACYL-CARRIER-PROTEIN) REDUCTASE"/>
    <property type="match status" value="1"/>
</dbReference>
<accession>A0A501PCC8</accession>
<dbReference type="InterPro" id="IPR036291">
    <property type="entry name" value="NAD(P)-bd_dom_sf"/>
</dbReference>
<dbReference type="Proteomes" id="UP000319148">
    <property type="component" value="Unassembled WGS sequence"/>
</dbReference>
<evidence type="ECO:0000313" key="3">
    <source>
        <dbReference type="Proteomes" id="UP000319148"/>
    </source>
</evidence>
<dbReference type="Gene3D" id="3.40.50.720">
    <property type="entry name" value="NAD(P)-binding Rossmann-like Domain"/>
    <property type="match status" value="1"/>
</dbReference>
<dbReference type="OrthoDB" id="7500984at2"/>
<dbReference type="EMBL" id="VFIY01000018">
    <property type="protein sequence ID" value="TPD57875.1"/>
    <property type="molecule type" value="Genomic_DNA"/>
</dbReference>
<dbReference type="RefSeq" id="WP_139942191.1">
    <property type="nucleotide sequence ID" value="NZ_JBHSYP010000005.1"/>
</dbReference>